<dbReference type="AlphaFoldDB" id="A0A371E7I4"/>
<reference evidence="2" key="1">
    <citation type="submission" date="2018-05" db="EMBL/GenBank/DDBJ databases">
        <title>Draft genome of Mucuna pruriens seed.</title>
        <authorList>
            <person name="Nnadi N.E."/>
            <person name="Vos R."/>
            <person name="Hasami M.H."/>
            <person name="Devisetty U.K."/>
            <person name="Aguiy J.C."/>
        </authorList>
    </citation>
    <scope>NUCLEOTIDE SEQUENCE [LARGE SCALE GENOMIC DNA]</scope>
    <source>
        <strain evidence="2">JCA_2017</strain>
    </source>
</reference>
<evidence type="ECO:0000256" key="1">
    <source>
        <dbReference type="SAM" id="MobiDB-lite"/>
    </source>
</evidence>
<protein>
    <submittedName>
        <fullName evidence="2">Uncharacterized protein</fullName>
    </submittedName>
</protein>
<evidence type="ECO:0000313" key="2">
    <source>
        <dbReference type="EMBL" id="RDX61996.1"/>
    </source>
</evidence>
<comment type="caution">
    <text evidence="2">The sequence shown here is derived from an EMBL/GenBank/DDBJ whole genome shotgun (WGS) entry which is preliminary data.</text>
</comment>
<feature type="compositionally biased region" description="Basic residues" evidence="1">
    <location>
        <begin position="102"/>
        <end position="113"/>
    </location>
</feature>
<dbReference type="GO" id="GO:0003676">
    <property type="term" value="F:nucleic acid binding"/>
    <property type="evidence" value="ECO:0007669"/>
    <property type="project" value="InterPro"/>
</dbReference>
<name>A0A371E7I4_MUCPR</name>
<gene>
    <name evidence="2" type="ORF">CR513_59721</name>
</gene>
<dbReference type="Gene3D" id="3.30.420.10">
    <property type="entry name" value="Ribonuclease H-like superfamily/Ribonuclease H"/>
    <property type="match status" value="1"/>
</dbReference>
<keyword evidence="3" id="KW-1185">Reference proteome</keyword>
<organism evidence="2 3">
    <name type="scientific">Mucuna pruriens</name>
    <name type="common">Velvet bean</name>
    <name type="synonym">Dolichos pruriens</name>
    <dbReference type="NCBI Taxonomy" id="157652"/>
    <lineage>
        <taxon>Eukaryota</taxon>
        <taxon>Viridiplantae</taxon>
        <taxon>Streptophyta</taxon>
        <taxon>Embryophyta</taxon>
        <taxon>Tracheophyta</taxon>
        <taxon>Spermatophyta</taxon>
        <taxon>Magnoliopsida</taxon>
        <taxon>eudicotyledons</taxon>
        <taxon>Gunneridae</taxon>
        <taxon>Pentapetalae</taxon>
        <taxon>rosids</taxon>
        <taxon>fabids</taxon>
        <taxon>Fabales</taxon>
        <taxon>Fabaceae</taxon>
        <taxon>Papilionoideae</taxon>
        <taxon>50 kb inversion clade</taxon>
        <taxon>NPAAA clade</taxon>
        <taxon>indigoferoid/millettioid clade</taxon>
        <taxon>Phaseoleae</taxon>
        <taxon>Mucuna</taxon>
    </lineage>
</organism>
<accession>A0A371E7I4</accession>
<evidence type="ECO:0000313" key="3">
    <source>
        <dbReference type="Proteomes" id="UP000257109"/>
    </source>
</evidence>
<dbReference type="Proteomes" id="UP000257109">
    <property type="component" value="Unassembled WGS sequence"/>
</dbReference>
<dbReference type="EMBL" id="QJKJ01015758">
    <property type="protein sequence ID" value="RDX61996.1"/>
    <property type="molecule type" value="Genomic_DNA"/>
</dbReference>
<feature type="non-terminal residue" evidence="2">
    <location>
        <position position="1"/>
    </location>
</feature>
<dbReference type="InterPro" id="IPR036397">
    <property type="entry name" value="RNaseH_sf"/>
</dbReference>
<feature type="region of interest" description="Disordered" evidence="1">
    <location>
        <begin position="102"/>
        <end position="126"/>
    </location>
</feature>
<sequence>MRAWEDWLPYVEFGYNRVVNSTTSHSLFELVYCFNPLSPLDLLSLHIMPTWVNDEGLSKAQFVKKLHEKCHNQICDDSKIGKVKGVGRDQLGLRRSRHQRFRNARKTKRRGRIRLGQEPGQKGSEVGYALGAQGAPRTGGLVWGNGLARGVPSLPTYLECARIQSPRSSGLWFLSWAIANGRGGLGHDQHGGGEIVEDGAEMDSARAGVEEKFRGGRDRLGLGRHR</sequence>
<proteinExistence type="predicted"/>